<dbReference type="PANTHER" id="PTHR33710">
    <property type="entry name" value="BNAC02G09200D PROTEIN"/>
    <property type="match status" value="1"/>
</dbReference>
<organism evidence="1 2">
    <name type="scientific">Quercus rubra</name>
    <name type="common">Northern red oak</name>
    <name type="synonym">Quercus borealis</name>
    <dbReference type="NCBI Taxonomy" id="3512"/>
    <lineage>
        <taxon>Eukaryota</taxon>
        <taxon>Viridiplantae</taxon>
        <taxon>Streptophyta</taxon>
        <taxon>Embryophyta</taxon>
        <taxon>Tracheophyta</taxon>
        <taxon>Spermatophyta</taxon>
        <taxon>Magnoliopsida</taxon>
        <taxon>eudicotyledons</taxon>
        <taxon>Gunneridae</taxon>
        <taxon>Pentapetalae</taxon>
        <taxon>rosids</taxon>
        <taxon>fabids</taxon>
        <taxon>Fagales</taxon>
        <taxon>Fagaceae</taxon>
        <taxon>Quercus</taxon>
    </lineage>
</organism>
<dbReference type="PANTHER" id="PTHR33710:SF71">
    <property type="entry name" value="ENDONUCLEASE_EXONUCLEASE_PHOSPHATASE DOMAIN-CONTAINING PROTEIN"/>
    <property type="match status" value="1"/>
</dbReference>
<name>A0AAN7EP48_QUERU</name>
<accession>A0AAN7EP48</accession>
<dbReference type="SUPFAM" id="SSF56219">
    <property type="entry name" value="DNase I-like"/>
    <property type="match status" value="1"/>
</dbReference>
<evidence type="ECO:0000313" key="1">
    <source>
        <dbReference type="EMBL" id="KAK4576749.1"/>
    </source>
</evidence>
<dbReference type="AlphaFoldDB" id="A0AAN7EP48"/>
<reference evidence="1 2" key="1">
    <citation type="journal article" date="2023" name="G3 (Bethesda)">
        <title>A haplotype-resolved chromosome-scale genome for Quercus rubra L. provides insights into the genetics of adaptive traits for red oak species.</title>
        <authorList>
            <person name="Kapoor B."/>
            <person name="Jenkins J."/>
            <person name="Schmutz J."/>
            <person name="Zhebentyayeva T."/>
            <person name="Kuelheim C."/>
            <person name="Coggeshall M."/>
            <person name="Heim C."/>
            <person name="Lasky J.R."/>
            <person name="Leites L."/>
            <person name="Islam-Faridi N."/>
            <person name="Romero-Severson J."/>
            <person name="DeLeo V.L."/>
            <person name="Lucas S.M."/>
            <person name="Lazic D."/>
            <person name="Gailing O."/>
            <person name="Carlson J."/>
            <person name="Staton M."/>
        </authorList>
    </citation>
    <scope>NUCLEOTIDE SEQUENCE [LARGE SCALE GENOMIC DNA]</scope>
    <source>
        <strain evidence="1">Pseudo-F2</strain>
    </source>
</reference>
<keyword evidence="2" id="KW-1185">Reference proteome</keyword>
<dbReference type="Proteomes" id="UP001324115">
    <property type="component" value="Unassembled WGS sequence"/>
</dbReference>
<dbReference type="InterPro" id="IPR036691">
    <property type="entry name" value="Endo/exonu/phosph_ase_sf"/>
</dbReference>
<evidence type="ECO:0000313" key="2">
    <source>
        <dbReference type="Proteomes" id="UP001324115"/>
    </source>
</evidence>
<protein>
    <submittedName>
        <fullName evidence="1">Uncharacterized protein</fullName>
    </submittedName>
</protein>
<sequence>MLSEDEKMGGSPVNRSRITAFKNFMDNCGLMDLGFQGPQFTWTNKSLMWQTNIKERLDRGLGNAEWKMLFLTAEIHHLPRAKSDHCPILLITDPLESKSPKPFRFEQMWFTDPTFPSLVEDSWKASELLPSASSSLSRFPQCPDFLIDNICT</sequence>
<comment type="caution">
    <text evidence="1">The sequence shown here is derived from an EMBL/GenBank/DDBJ whole genome shotgun (WGS) entry which is preliminary data.</text>
</comment>
<proteinExistence type="predicted"/>
<dbReference type="EMBL" id="JAXUIC010000008">
    <property type="protein sequence ID" value="KAK4576749.1"/>
    <property type="molecule type" value="Genomic_DNA"/>
</dbReference>
<gene>
    <name evidence="1" type="ORF">RGQ29_027341</name>
</gene>
<dbReference type="Gene3D" id="3.60.10.10">
    <property type="entry name" value="Endonuclease/exonuclease/phosphatase"/>
    <property type="match status" value="1"/>
</dbReference>